<sequence>MTSVTIFCTIFLFNFFLPTVNGDKLVYVHALWRHGDRAPEKIPYPNDIYTEDYWPRGYAMLTNVGIKQLHELGTFFRNRYTDGFVNASYNYKELLRPTDFDCPKYEKLWDDLKKPLNKEIEKKYDSVLKLLETTTGIGNDLTVKKASKLVDITREVAHNLSQPEWITRRWPEYDNNSTLDIITEIYRIRRIALFDNKKLAKLRGGYVLNDVMKRLLNASNGIFDEANKMLLYSTHDGTLLGLMYAMGIGDYQLIPYASALIFELYQGNNGLFYVQILYRKNGVLSTLDIPDCGTKCEIRKFVSLFSSMAITSKKNLYKECGVKDDDDDDDDDDKISRKWVKQMSQPKNMPTNAGISKTMTFALMFITVYYIGVYKFSMN</sequence>
<organism evidence="1 2">
    <name type="scientific">Panagrolaimus sp. ES5</name>
    <dbReference type="NCBI Taxonomy" id="591445"/>
    <lineage>
        <taxon>Eukaryota</taxon>
        <taxon>Metazoa</taxon>
        <taxon>Ecdysozoa</taxon>
        <taxon>Nematoda</taxon>
        <taxon>Chromadorea</taxon>
        <taxon>Rhabditida</taxon>
        <taxon>Tylenchina</taxon>
        <taxon>Panagrolaimomorpha</taxon>
        <taxon>Panagrolaimoidea</taxon>
        <taxon>Panagrolaimidae</taxon>
        <taxon>Panagrolaimus</taxon>
    </lineage>
</organism>
<accession>A0AC34FK58</accession>
<protein>
    <submittedName>
        <fullName evidence="2">Acid phosphatase</fullName>
    </submittedName>
</protein>
<dbReference type="Proteomes" id="UP000887579">
    <property type="component" value="Unplaced"/>
</dbReference>
<evidence type="ECO:0000313" key="1">
    <source>
        <dbReference type="Proteomes" id="UP000887579"/>
    </source>
</evidence>
<evidence type="ECO:0000313" key="2">
    <source>
        <dbReference type="WBParaSite" id="ES5_v2.g17772.t1"/>
    </source>
</evidence>
<reference evidence="2" key="1">
    <citation type="submission" date="2022-11" db="UniProtKB">
        <authorList>
            <consortium name="WormBaseParasite"/>
        </authorList>
    </citation>
    <scope>IDENTIFICATION</scope>
</reference>
<name>A0AC34FK58_9BILA</name>
<dbReference type="WBParaSite" id="ES5_v2.g17772.t1">
    <property type="protein sequence ID" value="ES5_v2.g17772.t1"/>
    <property type="gene ID" value="ES5_v2.g17772"/>
</dbReference>
<proteinExistence type="predicted"/>